<keyword evidence="1" id="KW-0812">Transmembrane</keyword>
<name>A0A438M4I5_9ACTN</name>
<proteinExistence type="predicted"/>
<feature type="transmembrane region" description="Helical" evidence="1">
    <location>
        <begin position="80"/>
        <end position="101"/>
    </location>
</feature>
<keyword evidence="1" id="KW-0472">Membrane</keyword>
<protein>
    <submittedName>
        <fullName evidence="2">Uncharacterized protein</fullName>
    </submittedName>
</protein>
<dbReference type="OrthoDB" id="3536775at2"/>
<evidence type="ECO:0000256" key="1">
    <source>
        <dbReference type="SAM" id="Phobius"/>
    </source>
</evidence>
<dbReference type="EMBL" id="SAUN01000001">
    <property type="protein sequence ID" value="RVX40770.1"/>
    <property type="molecule type" value="Genomic_DNA"/>
</dbReference>
<keyword evidence="1" id="KW-1133">Transmembrane helix</keyword>
<comment type="caution">
    <text evidence="2">The sequence shown here is derived from an EMBL/GenBank/DDBJ whole genome shotgun (WGS) entry which is preliminary data.</text>
</comment>
<evidence type="ECO:0000313" key="2">
    <source>
        <dbReference type="EMBL" id="RVX40770.1"/>
    </source>
</evidence>
<gene>
    <name evidence="2" type="ORF">EDD27_3195</name>
</gene>
<dbReference type="Proteomes" id="UP000284824">
    <property type="component" value="Unassembled WGS sequence"/>
</dbReference>
<dbReference type="AlphaFoldDB" id="A0A438M4I5"/>
<evidence type="ECO:0000313" key="3">
    <source>
        <dbReference type="Proteomes" id="UP000284824"/>
    </source>
</evidence>
<sequence length="123" mass="12717">MLEDLSTYVPLLFVAFGMLIILGSIKRVIGGKRFAGRAQRVPGVVSDVRTTFAGQGNATEVLYDPQDPTRTVPADNAGGGYGAIVFGLIPIVIGLVFFAGIPQALGAAIPSGRATTRPGARSS</sequence>
<dbReference type="RefSeq" id="WP_127933103.1">
    <property type="nucleotide sequence ID" value="NZ_SAUN01000001.1"/>
</dbReference>
<keyword evidence="3" id="KW-1185">Reference proteome</keyword>
<reference evidence="2 3" key="1">
    <citation type="submission" date="2019-01" db="EMBL/GenBank/DDBJ databases">
        <title>Sequencing the genomes of 1000 actinobacteria strains.</title>
        <authorList>
            <person name="Klenk H.-P."/>
        </authorList>
    </citation>
    <scope>NUCLEOTIDE SEQUENCE [LARGE SCALE GENOMIC DNA]</scope>
    <source>
        <strain evidence="2 3">DSM 43925</strain>
    </source>
</reference>
<accession>A0A438M4I5</accession>
<organism evidence="2 3">
    <name type="scientific">Nonomuraea polychroma</name>
    <dbReference type="NCBI Taxonomy" id="46176"/>
    <lineage>
        <taxon>Bacteria</taxon>
        <taxon>Bacillati</taxon>
        <taxon>Actinomycetota</taxon>
        <taxon>Actinomycetes</taxon>
        <taxon>Streptosporangiales</taxon>
        <taxon>Streptosporangiaceae</taxon>
        <taxon>Nonomuraea</taxon>
    </lineage>
</organism>
<feature type="transmembrane region" description="Helical" evidence="1">
    <location>
        <begin position="6"/>
        <end position="25"/>
    </location>
</feature>